<dbReference type="Proteomes" id="UP000248961">
    <property type="component" value="Unassembled WGS sequence"/>
</dbReference>
<name>A0A395I0N0_ASPHC</name>
<sequence length="332" mass="37356">MRVKRHPDREGSCEKNQACFLDWTSFMTDGEQLDLPERWLLPPASVLNTLLHPRIERDAYHGLRPGERDEILWPGAKVNRWKWGSSADDQLLSQQHILTPQPVPVVIPGGARCSFMLSNEHPITEPQWTLPLLSQADRVSGAPILTVEMTASTHWNPKESLAVTWTVTYHGTGRENDSNNSRPITFRTFNFHVYGTFLAYRQRYEDGEWEPYTEGRDCAFPNGPDDPFQVTVGEKGERGGFVSLRPGQSRSKSIHIGPGDHLPPYPATGEILRYRFNGCELDWWDWGTLEDHAHTVLTVPGFLGGEVLDPPDNGGRPKVVVPASTPVVFTVI</sequence>
<dbReference type="AlphaFoldDB" id="A0A395I0N0"/>
<proteinExistence type="predicted"/>
<dbReference type="EMBL" id="KZ824280">
    <property type="protein sequence ID" value="RAL13183.1"/>
    <property type="molecule type" value="Genomic_DNA"/>
</dbReference>
<keyword evidence="2" id="KW-1185">Reference proteome</keyword>
<dbReference type="VEuPathDB" id="FungiDB:BO97DRAFT_477423"/>
<protein>
    <submittedName>
        <fullName evidence="1">Uncharacterized protein</fullName>
    </submittedName>
</protein>
<reference evidence="1 2" key="1">
    <citation type="submission" date="2018-02" db="EMBL/GenBank/DDBJ databases">
        <title>The genomes of Aspergillus section Nigri reveals drivers in fungal speciation.</title>
        <authorList>
            <consortium name="DOE Joint Genome Institute"/>
            <person name="Vesth T.C."/>
            <person name="Nybo J."/>
            <person name="Theobald S."/>
            <person name="Brandl J."/>
            <person name="Frisvad J.C."/>
            <person name="Nielsen K.F."/>
            <person name="Lyhne E.K."/>
            <person name="Kogle M.E."/>
            <person name="Kuo A."/>
            <person name="Riley R."/>
            <person name="Clum A."/>
            <person name="Nolan M."/>
            <person name="Lipzen A."/>
            <person name="Salamov A."/>
            <person name="Henrissat B."/>
            <person name="Wiebenga A."/>
            <person name="De vries R.P."/>
            <person name="Grigoriev I.V."/>
            <person name="Mortensen U.H."/>
            <person name="Andersen M.R."/>
            <person name="Baker S.E."/>
        </authorList>
    </citation>
    <scope>NUCLEOTIDE SEQUENCE [LARGE SCALE GENOMIC DNA]</scope>
    <source>
        <strain evidence="1 2">CBS 101889</strain>
    </source>
</reference>
<gene>
    <name evidence="1" type="ORF">BO97DRAFT_477423</name>
</gene>
<dbReference type="OrthoDB" id="4323953at2759"/>
<dbReference type="RefSeq" id="XP_025552337.1">
    <property type="nucleotide sequence ID" value="XM_025700547.1"/>
</dbReference>
<evidence type="ECO:0000313" key="2">
    <source>
        <dbReference type="Proteomes" id="UP000248961"/>
    </source>
</evidence>
<dbReference type="GeneID" id="37204836"/>
<evidence type="ECO:0000313" key="1">
    <source>
        <dbReference type="EMBL" id="RAL13183.1"/>
    </source>
</evidence>
<organism evidence="1 2">
    <name type="scientific">Aspergillus homomorphus (strain CBS 101889)</name>
    <dbReference type="NCBI Taxonomy" id="1450537"/>
    <lineage>
        <taxon>Eukaryota</taxon>
        <taxon>Fungi</taxon>
        <taxon>Dikarya</taxon>
        <taxon>Ascomycota</taxon>
        <taxon>Pezizomycotina</taxon>
        <taxon>Eurotiomycetes</taxon>
        <taxon>Eurotiomycetidae</taxon>
        <taxon>Eurotiales</taxon>
        <taxon>Aspergillaceae</taxon>
        <taxon>Aspergillus</taxon>
        <taxon>Aspergillus subgen. Circumdati</taxon>
    </lineage>
</organism>
<accession>A0A395I0N0</accession>